<protein>
    <recommendedName>
        <fullName evidence="8">Ammonium transporter</fullName>
    </recommendedName>
</protein>
<feature type="transmembrane region" description="Helical" evidence="8">
    <location>
        <begin position="314"/>
        <end position="330"/>
    </location>
</feature>
<feature type="transmembrane region" description="Helical" evidence="8">
    <location>
        <begin position="55"/>
        <end position="78"/>
    </location>
</feature>
<evidence type="ECO:0000256" key="4">
    <source>
        <dbReference type="ARBA" id="ARBA00022692"/>
    </source>
</evidence>
<feature type="signal peptide" evidence="9">
    <location>
        <begin position="1"/>
        <end position="31"/>
    </location>
</feature>
<gene>
    <name evidence="11" type="ORF">H6H03_19840</name>
</gene>
<feature type="transmembrane region" description="Helical" evidence="8">
    <location>
        <begin position="180"/>
        <end position="199"/>
    </location>
</feature>
<accession>A0ABR8K9E8</accession>
<feature type="transmembrane region" description="Helical" evidence="8">
    <location>
        <begin position="99"/>
        <end position="126"/>
    </location>
</feature>
<keyword evidence="6 8" id="KW-0472">Membrane</keyword>
<sequence>MNNRIRPWHRLMALGIGSMVFAVLAPTVVQAADPPTVQSLSETTTKLQISIDTTWVLLSGFLVFFMQTGFAMLEAGLLRQRSVVNALLENFIDAAVTILAWWAIGFGIAFGTSAGGLFGIDTFFLSQLPAADGSYPLGAPGSTAAINTYTLFFFQFAFAATASTITTGSMAGRTDFIGDLIYSGIMGAISYPLVVHWAWNSNGWLTKLYYHDFAGSSVVHTVGGWTALIGAYLLGPRPGRPAWGTLPPAHNLGLATLGTMILWFGWYGFNPGSTLSTANPGLMGLVTINTTLSAGAAALATIVFQYTRTGKWDLVYCLNGSLAGLVAITAPCAFVAPWAAVLIGLTAGVLVVLGVDLIESLHIDDPVGAFSVHGINGMMGTLSVGFFGQAELTLNKKAGLFLGGGFDLLAIQLLGLVAIAVFTVAFAFLMYGSLKAIGRLRVNPEADRIGIDAYEHGVSVWPDVYAIVEAEKNHTQTPEINTFESDRASNDADG</sequence>
<feature type="domain" description="Ammonium transporter AmtB-like" evidence="10">
    <location>
        <begin position="55"/>
        <end position="457"/>
    </location>
</feature>
<keyword evidence="5 8" id="KW-1133">Transmembrane helix</keyword>
<evidence type="ECO:0000256" key="3">
    <source>
        <dbReference type="ARBA" id="ARBA00022448"/>
    </source>
</evidence>
<dbReference type="NCBIfam" id="TIGR00836">
    <property type="entry name" value="amt"/>
    <property type="match status" value="1"/>
</dbReference>
<dbReference type="SUPFAM" id="SSF111352">
    <property type="entry name" value="Ammonium transporter"/>
    <property type="match status" value="1"/>
</dbReference>
<dbReference type="InterPro" id="IPR001905">
    <property type="entry name" value="Ammonium_transpt"/>
</dbReference>
<comment type="caution">
    <text evidence="11">The sequence shown here is derived from an EMBL/GenBank/DDBJ whole genome shotgun (WGS) entry which is preliminary data.</text>
</comment>
<dbReference type="PANTHER" id="PTHR11730">
    <property type="entry name" value="AMMONIUM TRANSPORTER"/>
    <property type="match status" value="1"/>
</dbReference>
<evidence type="ECO:0000256" key="5">
    <source>
        <dbReference type="ARBA" id="ARBA00022989"/>
    </source>
</evidence>
<dbReference type="RefSeq" id="WP_190956759.1">
    <property type="nucleotide sequence ID" value="NZ_JACJTU010000018.1"/>
</dbReference>
<evidence type="ECO:0000313" key="11">
    <source>
        <dbReference type="EMBL" id="MBD2736115.1"/>
    </source>
</evidence>
<name>A0ABR8K9E8_9NOSO</name>
<feature type="transmembrane region" description="Helical" evidence="8">
    <location>
        <begin position="219"/>
        <end position="236"/>
    </location>
</feature>
<feature type="transmembrane region" description="Helical" evidence="8">
    <location>
        <begin position="336"/>
        <end position="355"/>
    </location>
</feature>
<evidence type="ECO:0000256" key="7">
    <source>
        <dbReference type="ARBA" id="ARBA00023177"/>
    </source>
</evidence>
<dbReference type="EMBL" id="JACJTU010000018">
    <property type="protein sequence ID" value="MBD2736115.1"/>
    <property type="molecule type" value="Genomic_DNA"/>
</dbReference>
<dbReference type="InterPro" id="IPR024041">
    <property type="entry name" value="NH4_transpt_AmtB-like_dom"/>
</dbReference>
<evidence type="ECO:0000256" key="1">
    <source>
        <dbReference type="ARBA" id="ARBA00004141"/>
    </source>
</evidence>
<feature type="transmembrane region" description="Helical" evidence="8">
    <location>
        <begin position="408"/>
        <end position="431"/>
    </location>
</feature>
<comment type="similarity">
    <text evidence="2 8">Belongs to the ammonia transporter channel (TC 1.A.11.2) family.</text>
</comment>
<dbReference type="PROSITE" id="PS01219">
    <property type="entry name" value="AMMONIUM_TRANSP"/>
    <property type="match status" value="1"/>
</dbReference>
<keyword evidence="9" id="KW-0732">Signal</keyword>
<feature type="transmembrane region" description="Helical" evidence="8">
    <location>
        <begin position="248"/>
        <end position="269"/>
    </location>
</feature>
<dbReference type="Gene3D" id="1.10.3430.10">
    <property type="entry name" value="Ammonium transporter AmtB like domains"/>
    <property type="match status" value="1"/>
</dbReference>
<keyword evidence="7 8" id="KW-0924">Ammonia transport</keyword>
<dbReference type="InterPro" id="IPR029020">
    <property type="entry name" value="Ammonium/urea_transptr"/>
</dbReference>
<evidence type="ECO:0000259" key="10">
    <source>
        <dbReference type="Pfam" id="PF00909"/>
    </source>
</evidence>
<feature type="transmembrane region" description="Helical" evidence="8">
    <location>
        <begin position="367"/>
        <end position="388"/>
    </location>
</feature>
<evidence type="ECO:0000256" key="9">
    <source>
        <dbReference type="SAM" id="SignalP"/>
    </source>
</evidence>
<feature type="transmembrane region" description="Helical" evidence="8">
    <location>
        <begin position="146"/>
        <end position="168"/>
    </location>
</feature>
<proteinExistence type="inferred from homology"/>
<dbReference type="Pfam" id="PF00909">
    <property type="entry name" value="Ammonium_transp"/>
    <property type="match status" value="1"/>
</dbReference>
<keyword evidence="3 8" id="KW-0813">Transport</keyword>
<evidence type="ECO:0000256" key="8">
    <source>
        <dbReference type="RuleBase" id="RU362002"/>
    </source>
</evidence>
<dbReference type="PANTHER" id="PTHR11730:SF6">
    <property type="entry name" value="AMMONIUM TRANSPORTER"/>
    <property type="match status" value="1"/>
</dbReference>
<evidence type="ECO:0000256" key="6">
    <source>
        <dbReference type="ARBA" id="ARBA00023136"/>
    </source>
</evidence>
<comment type="subcellular location">
    <subcellularLocation>
        <location evidence="8">Cell membrane</location>
        <topology evidence="8">Multi-pass membrane protein</topology>
    </subcellularLocation>
    <subcellularLocation>
        <location evidence="1">Membrane</location>
        <topology evidence="1">Multi-pass membrane protein</topology>
    </subcellularLocation>
</comment>
<dbReference type="InterPro" id="IPR018047">
    <property type="entry name" value="Ammonium_transpt_CS"/>
</dbReference>
<dbReference type="Proteomes" id="UP000637383">
    <property type="component" value="Unassembled WGS sequence"/>
</dbReference>
<feature type="transmembrane region" description="Helical" evidence="8">
    <location>
        <begin position="281"/>
        <end position="302"/>
    </location>
</feature>
<feature type="chain" id="PRO_5045597400" description="Ammonium transporter" evidence="9">
    <location>
        <begin position="32"/>
        <end position="494"/>
    </location>
</feature>
<keyword evidence="4 8" id="KW-0812">Transmembrane</keyword>
<keyword evidence="12" id="KW-1185">Reference proteome</keyword>
<evidence type="ECO:0000313" key="12">
    <source>
        <dbReference type="Proteomes" id="UP000637383"/>
    </source>
</evidence>
<organism evidence="11 12">
    <name type="scientific">Nostoc paludosum FACHB-159</name>
    <dbReference type="NCBI Taxonomy" id="2692908"/>
    <lineage>
        <taxon>Bacteria</taxon>
        <taxon>Bacillati</taxon>
        <taxon>Cyanobacteriota</taxon>
        <taxon>Cyanophyceae</taxon>
        <taxon>Nostocales</taxon>
        <taxon>Nostocaceae</taxon>
        <taxon>Nostoc</taxon>
    </lineage>
</organism>
<evidence type="ECO:0000256" key="2">
    <source>
        <dbReference type="ARBA" id="ARBA00005887"/>
    </source>
</evidence>
<reference evidence="11 12" key="1">
    <citation type="journal article" date="2020" name="ISME J.">
        <title>Comparative genomics reveals insights into cyanobacterial evolution and habitat adaptation.</title>
        <authorList>
            <person name="Chen M.Y."/>
            <person name="Teng W.K."/>
            <person name="Zhao L."/>
            <person name="Hu C.X."/>
            <person name="Zhou Y.K."/>
            <person name="Han B.P."/>
            <person name="Song L.R."/>
            <person name="Shu W.S."/>
        </authorList>
    </citation>
    <scope>NUCLEOTIDE SEQUENCE [LARGE SCALE GENOMIC DNA]</scope>
    <source>
        <strain evidence="11 12">FACHB-159</strain>
    </source>
</reference>